<organism evidence="3 4">
    <name type="scientific">Propionibacterium acidifaciens F0233</name>
    <dbReference type="NCBI Taxonomy" id="553198"/>
    <lineage>
        <taxon>Bacteria</taxon>
        <taxon>Bacillati</taxon>
        <taxon>Actinomycetota</taxon>
        <taxon>Actinomycetes</taxon>
        <taxon>Propionibacteriales</taxon>
        <taxon>Propionibacteriaceae</taxon>
        <taxon>Propionibacterium</taxon>
    </lineage>
</organism>
<dbReference type="InterPro" id="IPR058787">
    <property type="entry name" value="ApnL_M"/>
</dbReference>
<feature type="domain" description="D-apionate lactonase TIM barrel" evidence="2">
    <location>
        <begin position="326"/>
        <end position="527"/>
    </location>
</feature>
<evidence type="ECO:0000313" key="3">
    <source>
        <dbReference type="EMBL" id="ERK50774.1"/>
    </source>
</evidence>
<dbReference type="OrthoDB" id="931854at2"/>
<accession>U2Q421</accession>
<evidence type="ECO:0000313" key="4">
    <source>
        <dbReference type="Proteomes" id="UP000017052"/>
    </source>
</evidence>
<keyword evidence="4" id="KW-1185">Reference proteome</keyword>
<evidence type="ECO:0000259" key="1">
    <source>
        <dbReference type="Pfam" id="PF25837"/>
    </source>
</evidence>
<dbReference type="Pfam" id="PF25838">
    <property type="entry name" value="Apionate_lact_M"/>
    <property type="match status" value="1"/>
</dbReference>
<protein>
    <submittedName>
        <fullName evidence="3">Uncharacterized protein</fullName>
    </submittedName>
</protein>
<sequence length="588" mass="63936">MSAVESPRRIRAGEWSFELIGDEVRAITYGNRRILDSVRPAVRDPNWNTIAMSPESTVVDEVAGSARIMIYGGYSCEQGRVRGDLTVRAGDDGFSIRYGFEPDHDFITARTGLTVLVPREFQGCDGTYYTPDGYTRRFRFPLRVCPYQPVFDIVGICYWGSGLETHVDFSGDVFEMEDQRNWCDASFKIYSRPLARPFPFVVESGTRVQNEVRISVKSCSGPVIVTETGAAGPEVDLDALITETPPIRLPGISLGATTRYLTEDDLDRSRVISPVAIVAEVTDLYPLERVFASLRVDTQGGRIPVDLRMAVSEPDDVAGILDAFAATGMTLLRVGVVDRATHVTTGPLWQALRCAMRGRDAELICGTRGHFAEFNRQIHSIVQPGAAGYWFSLTPQMHTREEAGIERALNAVQDVIGSARALIDDRPLLLGPVTLRARLNVVATDPGVVDRDSTMGYGAELTWGSVDPRHDSAWAGAWTCSMFLNAAASGASQVCFYEVQGPRGVVRAEGTLNPSGTVLKQFMGLAGCPARIGFLNATMKSAWVLLGQDDPVLVVSNLEKTALRFRLGSQVLEVAPGCVATAGSLGPS</sequence>
<proteinExistence type="predicted"/>
<dbReference type="Pfam" id="PF25837">
    <property type="entry name" value="Apionate_lact_N"/>
    <property type="match status" value="1"/>
</dbReference>
<gene>
    <name evidence="3" type="ORF">HMPREF0682_1763</name>
</gene>
<reference evidence="3" key="1">
    <citation type="submission" date="2013-08" db="EMBL/GenBank/DDBJ databases">
        <authorList>
            <person name="Durkin A.S."/>
            <person name="Haft D.R."/>
            <person name="McCorrison J."/>
            <person name="Torralba M."/>
            <person name="Gillis M."/>
            <person name="Haft D.H."/>
            <person name="Methe B."/>
            <person name="Sutton G."/>
            <person name="Nelson K.E."/>
        </authorList>
    </citation>
    <scope>NUCLEOTIDE SEQUENCE [LARGE SCALE GENOMIC DNA]</scope>
    <source>
        <strain evidence="3">F0233</strain>
    </source>
</reference>
<dbReference type="AlphaFoldDB" id="U2Q421"/>
<feature type="domain" description="D-apionate lactonase N-terminal" evidence="1">
    <location>
        <begin position="4"/>
        <end position="217"/>
    </location>
</feature>
<dbReference type="InterPro" id="IPR058788">
    <property type="entry name" value="ApnL_N"/>
</dbReference>
<comment type="caution">
    <text evidence="3">The sequence shown here is derived from an EMBL/GenBank/DDBJ whole genome shotgun (WGS) entry which is preliminary data.</text>
</comment>
<dbReference type="RefSeq" id="WP_021798655.1">
    <property type="nucleotide sequence ID" value="NZ_ACVN02000295.1"/>
</dbReference>
<name>U2Q421_9ACTN</name>
<dbReference type="EMBL" id="ACVN02000295">
    <property type="protein sequence ID" value="ERK50774.1"/>
    <property type="molecule type" value="Genomic_DNA"/>
</dbReference>
<evidence type="ECO:0000259" key="2">
    <source>
        <dbReference type="Pfam" id="PF25838"/>
    </source>
</evidence>
<dbReference type="Proteomes" id="UP000017052">
    <property type="component" value="Unassembled WGS sequence"/>
</dbReference>
<dbReference type="GeneID" id="95360320"/>